<dbReference type="PANTHER" id="PTHR28002:SF1">
    <property type="entry name" value="MIOREX COMPLEX COMPONENT 11"/>
    <property type="match status" value="1"/>
</dbReference>
<organism evidence="3 4">
    <name type="scientific">Trametes cubensis</name>
    <dbReference type="NCBI Taxonomy" id="1111947"/>
    <lineage>
        <taxon>Eukaryota</taxon>
        <taxon>Fungi</taxon>
        <taxon>Dikarya</taxon>
        <taxon>Basidiomycota</taxon>
        <taxon>Agaricomycotina</taxon>
        <taxon>Agaricomycetes</taxon>
        <taxon>Polyporales</taxon>
        <taxon>Polyporaceae</taxon>
        <taxon>Trametes</taxon>
    </lineage>
</organism>
<accession>A0AAD7TK93</accession>
<dbReference type="InterPro" id="IPR018811">
    <property type="entry name" value="MRX11"/>
</dbReference>
<reference evidence="3" key="1">
    <citation type="submission" date="2022-11" db="EMBL/GenBank/DDBJ databases">
        <title>Genome Sequence of Cubamyces cubensis.</title>
        <authorList>
            <person name="Buettner E."/>
        </authorList>
    </citation>
    <scope>NUCLEOTIDE SEQUENCE</scope>
    <source>
        <strain evidence="3">MPL-01</strain>
    </source>
</reference>
<evidence type="ECO:0000313" key="4">
    <source>
        <dbReference type="Proteomes" id="UP001215151"/>
    </source>
</evidence>
<feature type="region of interest" description="Disordered" evidence="1">
    <location>
        <begin position="231"/>
        <end position="259"/>
    </location>
</feature>
<dbReference type="EMBL" id="JAPEVG010000372">
    <property type="protein sequence ID" value="KAJ8463785.1"/>
    <property type="molecule type" value="Genomic_DNA"/>
</dbReference>
<dbReference type="AlphaFoldDB" id="A0AAD7TK93"/>
<keyword evidence="4" id="KW-1185">Reference proteome</keyword>
<dbReference type="Pfam" id="PF10306">
    <property type="entry name" value="FLILHELTA"/>
    <property type="match status" value="1"/>
</dbReference>
<evidence type="ECO:0000256" key="1">
    <source>
        <dbReference type="SAM" id="MobiDB-lite"/>
    </source>
</evidence>
<name>A0AAD7TK93_9APHY</name>
<evidence type="ECO:0000256" key="2">
    <source>
        <dbReference type="SAM" id="Phobius"/>
    </source>
</evidence>
<proteinExistence type="predicted"/>
<gene>
    <name evidence="3" type="ORF">ONZ51_g10022</name>
</gene>
<evidence type="ECO:0000313" key="3">
    <source>
        <dbReference type="EMBL" id="KAJ8463785.1"/>
    </source>
</evidence>
<protein>
    <submittedName>
        <fullName evidence="3">Uncharacterized protein</fullName>
    </submittedName>
</protein>
<dbReference type="Proteomes" id="UP001215151">
    <property type="component" value="Unassembled WGS sequence"/>
</dbReference>
<feature type="transmembrane region" description="Helical" evidence="2">
    <location>
        <begin position="32"/>
        <end position="54"/>
    </location>
</feature>
<comment type="caution">
    <text evidence="3">The sequence shown here is derived from an EMBL/GenBank/DDBJ whole genome shotgun (WGS) entry which is preliminary data.</text>
</comment>
<dbReference type="GO" id="GO:0005739">
    <property type="term" value="C:mitochondrion"/>
    <property type="evidence" value="ECO:0007669"/>
    <property type="project" value="TreeGrafter"/>
</dbReference>
<keyword evidence="2" id="KW-0812">Transmembrane</keyword>
<sequence>MSGTPPKPSKSAPYKEALAALSQRTRTPLPSLVVSFAFLHELTAIVPLVGFFYAARTLGVGEKLVHAVAQPETTATNVQSEAPGGVLSRLRDSWAGERFQEWMVEGEVRAERVGRRYGWFGFEKGSKMDTTSADSQSIHAASALVSGRIAGDVANAVVAYAMTKAFLPVRIGVSLWMAPAFSRTFVQPIGSAFTRIFLGAIMTSNSGSEFIQDLSDALKTSTLKLQTLDIRPGAQASGPGPSSKVAQSPPMPVSRRLHEASCGADPESISFDLVNSQRSPQATHSITDGTHARHISNAPRCPISRIRPLKQRRRGVAHVKMRGAWLWMLLSRPLSLNLFKASPTIVMKFTAVFAALAAFAVTQVSANASIVSEYDALGATDQGALHNCLNNYRTNNWVGCPPSTSAMALS</sequence>
<keyword evidence="2" id="KW-0472">Membrane</keyword>
<keyword evidence="2" id="KW-1133">Transmembrane helix</keyword>
<dbReference type="PANTHER" id="PTHR28002">
    <property type="entry name" value="MIOREX COMPLEX COMPONENT 11"/>
    <property type="match status" value="1"/>
</dbReference>